<dbReference type="Proteomes" id="UP001152798">
    <property type="component" value="Chromosome 3"/>
</dbReference>
<dbReference type="AlphaFoldDB" id="A0A9P0EAE3"/>
<name>A0A9P0EAE3_NEZVI</name>
<sequence length="74" mass="8331">MPSFPVRAKARRPGLARGQIRGRDELWNVLYQPLLSWPGLVSLIGLPANRVSLRGLTTGKWLAFVLSFFEMHPS</sequence>
<keyword evidence="2" id="KW-1185">Reference proteome</keyword>
<accession>A0A9P0EAE3</accession>
<gene>
    <name evidence="1" type="ORF">NEZAVI_LOCUS5479</name>
</gene>
<organism evidence="1 2">
    <name type="scientific">Nezara viridula</name>
    <name type="common">Southern green stink bug</name>
    <name type="synonym">Cimex viridulus</name>
    <dbReference type="NCBI Taxonomy" id="85310"/>
    <lineage>
        <taxon>Eukaryota</taxon>
        <taxon>Metazoa</taxon>
        <taxon>Ecdysozoa</taxon>
        <taxon>Arthropoda</taxon>
        <taxon>Hexapoda</taxon>
        <taxon>Insecta</taxon>
        <taxon>Pterygota</taxon>
        <taxon>Neoptera</taxon>
        <taxon>Paraneoptera</taxon>
        <taxon>Hemiptera</taxon>
        <taxon>Heteroptera</taxon>
        <taxon>Panheteroptera</taxon>
        <taxon>Pentatomomorpha</taxon>
        <taxon>Pentatomoidea</taxon>
        <taxon>Pentatomidae</taxon>
        <taxon>Pentatominae</taxon>
        <taxon>Nezara</taxon>
    </lineage>
</organism>
<protein>
    <submittedName>
        <fullName evidence="1">Uncharacterized protein</fullName>
    </submittedName>
</protein>
<reference evidence="1" key="1">
    <citation type="submission" date="2022-01" db="EMBL/GenBank/DDBJ databases">
        <authorList>
            <person name="King R."/>
        </authorList>
    </citation>
    <scope>NUCLEOTIDE SEQUENCE</scope>
</reference>
<evidence type="ECO:0000313" key="2">
    <source>
        <dbReference type="Proteomes" id="UP001152798"/>
    </source>
</evidence>
<evidence type="ECO:0000313" key="1">
    <source>
        <dbReference type="EMBL" id="CAH1395152.1"/>
    </source>
</evidence>
<proteinExistence type="predicted"/>
<dbReference type="EMBL" id="OV725079">
    <property type="protein sequence ID" value="CAH1395152.1"/>
    <property type="molecule type" value="Genomic_DNA"/>
</dbReference>